<keyword evidence="5 7" id="KW-1133">Transmembrane helix</keyword>
<feature type="transmembrane region" description="Helical" evidence="7">
    <location>
        <begin position="228"/>
        <end position="253"/>
    </location>
</feature>
<dbReference type="EMBL" id="JAGGLL010000008">
    <property type="protein sequence ID" value="MBP2021534.1"/>
    <property type="molecule type" value="Genomic_DNA"/>
</dbReference>
<evidence type="ECO:0000256" key="2">
    <source>
        <dbReference type="ARBA" id="ARBA00022692"/>
    </source>
</evidence>
<keyword evidence="11" id="KW-1185">Reference proteome</keyword>
<dbReference type="PROSITE" id="PS00211">
    <property type="entry name" value="ABC_TRANSPORTER_1"/>
    <property type="match status" value="1"/>
</dbReference>
<proteinExistence type="predicted"/>
<keyword evidence="4 10" id="KW-0067">ATP-binding</keyword>
<keyword evidence="2 7" id="KW-0812">Transmembrane</keyword>
<name>A0ABS4K175_9CLOT</name>
<feature type="transmembrane region" description="Helical" evidence="7">
    <location>
        <begin position="153"/>
        <end position="173"/>
    </location>
</feature>
<evidence type="ECO:0000259" key="8">
    <source>
        <dbReference type="PROSITE" id="PS50893"/>
    </source>
</evidence>
<dbReference type="PROSITE" id="PS50893">
    <property type="entry name" value="ABC_TRANSPORTER_2"/>
    <property type="match status" value="1"/>
</dbReference>
<evidence type="ECO:0000256" key="3">
    <source>
        <dbReference type="ARBA" id="ARBA00022741"/>
    </source>
</evidence>
<dbReference type="Pfam" id="PF00664">
    <property type="entry name" value="ABC_membrane"/>
    <property type="match status" value="1"/>
</dbReference>
<evidence type="ECO:0000259" key="9">
    <source>
        <dbReference type="PROSITE" id="PS50929"/>
    </source>
</evidence>
<dbReference type="Gene3D" id="1.20.1560.10">
    <property type="entry name" value="ABC transporter type 1, transmembrane domain"/>
    <property type="match status" value="1"/>
</dbReference>
<dbReference type="CDD" id="cd07346">
    <property type="entry name" value="ABC_6TM_exporters"/>
    <property type="match status" value="1"/>
</dbReference>
<gene>
    <name evidence="10" type="ORF">J2Z44_001330</name>
</gene>
<evidence type="ECO:0000256" key="4">
    <source>
        <dbReference type="ARBA" id="ARBA00022840"/>
    </source>
</evidence>
<evidence type="ECO:0000313" key="10">
    <source>
        <dbReference type="EMBL" id="MBP2021534.1"/>
    </source>
</evidence>
<dbReference type="Gene3D" id="3.40.50.300">
    <property type="entry name" value="P-loop containing nucleotide triphosphate hydrolases"/>
    <property type="match status" value="1"/>
</dbReference>
<feature type="transmembrane region" description="Helical" evidence="7">
    <location>
        <begin position="127"/>
        <end position="147"/>
    </location>
</feature>
<protein>
    <submittedName>
        <fullName evidence="10">ATP-binding cassette subfamily C protein</fullName>
    </submittedName>
</protein>
<dbReference type="InterPro" id="IPR003593">
    <property type="entry name" value="AAA+_ATPase"/>
</dbReference>
<comment type="caution">
    <text evidence="10">The sequence shown here is derived from an EMBL/GenBank/DDBJ whole genome shotgun (WGS) entry which is preliminary data.</text>
</comment>
<evidence type="ECO:0000256" key="6">
    <source>
        <dbReference type="ARBA" id="ARBA00023136"/>
    </source>
</evidence>
<sequence>MRKYLLMKKTKVVSACIMTIFAVIGGVYFSLIMKEIIDYISAGEFQLLNRRIPYYIGYLILISIISFINRVFINNYLKSVIIKLKYDIFKSTMDQDFVNFQKKNIGEYISVYDNDVSMINDNYFFNWFEIISSISALTLNIIFALVLNVRMTLIVILASILLFSLPMMFSGYIGRLRENLLHSYGEFNSKLKDYLTGFETIKYHLSLNSILKRFKKTNEELEKRNVKYVISIATLDIIMGIISFAIIIIVLLVGSKYVISKELTVGGLIALIQILNGVTQSASELSSQLSKLASIKETVKKVEGLIVVNETHETATGINNFKENISFNNVSFSYNGKDNILENLNLVLEKKKKYAVIGESGSGKSTIIRLLSKYYNDYSGEIKIDDVDVKEVSLINLYEVLSIVPQNIHLFNDTLRYNLSFDKDISELNISQFELQKLIDSNKQKLDMIIGENSTNISGGEKQRIGIARGFLRKTPIMILDESTSSMDNLTSRKIQEVLLNEPELTLVSVLHNLDSEILKKYDSIILIQNGAVKEMGTFEQCVKNNKELARMVGNIAYIPEP</sequence>
<dbReference type="InterPro" id="IPR039421">
    <property type="entry name" value="Type_1_exporter"/>
</dbReference>
<dbReference type="PANTHER" id="PTHR43394:SF1">
    <property type="entry name" value="ATP-BINDING CASSETTE SUB-FAMILY B MEMBER 10, MITOCHONDRIAL"/>
    <property type="match status" value="1"/>
</dbReference>
<evidence type="ECO:0000256" key="1">
    <source>
        <dbReference type="ARBA" id="ARBA00004651"/>
    </source>
</evidence>
<dbReference type="PROSITE" id="PS50929">
    <property type="entry name" value="ABC_TM1F"/>
    <property type="match status" value="1"/>
</dbReference>
<dbReference type="Pfam" id="PF00005">
    <property type="entry name" value="ABC_tran"/>
    <property type="match status" value="1"/>
</dbReference>
<evidence type="ECO:0000256" key="5">
    <source>
        <dbReference type="ARBA" id="ARBA00022989"/>
    </source>
</evidence>
<dbReference type="RefSeq" id="WP_209649432.1">
    <property type="nucleotide sequence ID" value="NZ_JAGGLL010000008.1"/>
</dbReference>
<comment type="subcellular location">
    <subcellularLocation>
        <location evidence="1">Cell membrane</location>
        <topology evidence="1">Multi-pass membrane protein</topology>
    </subcellularLocation>
</comment>
<accession>A0ABS4K175</accession>
<dbReference type="InterPro" id="IPR003439">
    <property type="entry name" value="ABC_transporter-like_ATP-bd"/>
</dbReference>
<keyword evidence="3" id="KW-0547">Nucleotide-binding</keyword>
<dbReference type="InterPro" id="IPR011527">
    <property type="entry name" value="ABC1_TM_dom"/>
</dbReference>
<dbReference type="SUPFAM" id="SSF52540">
    <property type="entry name" value="P-loop containing nucleoside triphosphate hydrolases"/>
    <property type="match status" value="1"/>
</dbReference>
<dbReference type="Proteomes" id="UP001519308">
    <property type="component" value="Unassembled WGS sequence"/>
</dbReference>
<organism evidence="10 11">
    <name type="scientific">Clostridium punense</name>
    <dbReference type="NCBI Taxonomy" id="1054297"/>
    <lineage>
        <taxon>Bacteria</taxon>
        <taxon>Bacillati</taxon>
        <taxon>Bacillota</taxon>
        <taxon>Clostridia</taxon>
        <taxon>Eubacteriales</taxon>
        <taxon>Clostridiaceae</taxon>
        <taxon>Clostridium</taxon>
    </lineage>
</organism>
<evidence type="ECO:0000313" key="11">
    <source>
        <dbReference type="Proteomes" id="UP001519308"/>
    </source>
</evidence>
<feature type="domain" description="ABC transporter" evidence="8">
    <location>
        <begin position="325"/>
        <end position="555"/>
    </location>
</feature>
<dbReference type="InterPro" id="IPR036640">
    <property type="entry name" value="ABC1_TM_sf"/>
</dbReference>
<dbReference type="SUPFAM" id="SSF90123">
    <property type="entry name" value="ABC transporter transmembrane region"/>
    <property type="match status" value="1"/>
</dbReference>
<dbReference type="SMART" id="SM00382">
    <property type="entry name" value="AAA"/>
    <property type="match status" value="1"/>
</dbReference>
<feature type="transmembrane region" description="Helical" evidence="7">
    <location>
        <begin position="12"/>
        <end position="32"/>
    </location>
</feature>
<evidence type="ECO:0000256" key="7">
    <source>
        <dbReference type="SAM" id="Phobius"/>
    </source>
</evidence>
<feature type="transmembrane region" description="Helical" evidence="7">
    <location>
        <begin position="52"/>
        <end position="73"/>
    </location>
</feature>
<dbReference type="PANTHER" id="PTHR43394">
    <property type="entry name" value="ATP-DEPENDENT PERMEASE MDL1, MITOCHONDRIAL"/>
    <property type="match status" value="1"/>
</dbReference>
<reference evidence="10 11" key="1">
    <citation type="submission" date="2021-03" db="EMBL/GenBank/DDBJ databases">
        <title>Genomic Encyclopedia of Type Strains, Phase IV (KMG-IV): sequencing the most valuable type-strain genomes for metagenomic binning, comparative biology and taxonomic classification.</title>
        <authorList>
            <person name="Goeker M."/>
        </authorList>
    </citation>
    <scope>NUCLEOTIDE SEQUENCE [LARGE SCALE GENOMIC DNA]</scope>
    <source>
        <strain evidence="10 11">DSM 28650</strain>
    </source>
</reference>
<dbReference type="GO" id="GO:0005524">
    <property type="term" value="F:ATP binding"/>
    <property type="evidence" value="ECO:0007669"/>
    <property type="project" value="UniProtKB-KW"/>
</dbReference>
<dbReference type="InterPro" id="IPR027417">
    <property type="entry name" value="P-loop_NTPase"/>
</dbReference>
<feature type="domain" description="ABC transmembrane type-1" evidence="9">
    <location>
        <begin position="15"/>
        <end position="294"/>
    </location>
</feature>
<dbReference type="InterPro" id="IPR017871">
    <property type="entry name" value="ABC_transporter-like_CS"/>
</dbReference>
<keyword evidence="6 7" id="KW-0472">Membrane</keyword>